<evidence type="ECO:0000256" key="2">
    <source>
        <dbReference type="ARBA" id="ARBA00022857"/>
    </source>
</evidence>
<dbReference type="AlphaFoldDB" id="A0A1Y2ICQ4"/>
<evidence type="ECO:0000313" key="5">
    <source>
        <dbReference type="EMBL" id="OSC98222.1"/>
    </source>
</evidence>
<dbReference type="SUPFAM" id="SSF51735">
    <property type="entry name" value="NAD(P)-binding Rossmann-fold domains"/>
    <property type="match status" value="1"/>
</dbReference>
<dbReference type="InterPro" id="IPR036291">
    <property type="entry name" value="NAD(P)-bd_dom_sf"/>
</dbReference>
<evidence type="ECO:0000256" key="1">
    <source>
        <dbReference type="ARBA" id="ARBA00006484"/>
    </source>
</evidence>
<dbReference type="Gene3D" id="3.40.50.720">
    <property type="entry name" value="NAD(P)-binding Rossmann-like Domain"/>
    <property type="match status" value="1"/>
</dbReference>
<proteinExistence type="inferred from homology"/>
<dbReference type="GO" id="GO:0016491">
    <property type="term" value="F:oxidoreductase activity"/>
    <property type="evidence" value="ECO:0007669"/>
    <property type="project" value="UniProtKB-KW"/>
</dbReference>
<dbReference type="EMBL" id="KZ084141">
    <property type="protein sequence ID" value="OSC98222.1"/>
    <property type="molecule type" value="Genomic_DNA"/>
</dbReference>
<evidence type="ECO:0000256" key="3">
    <source>
        <dbReference type="ARBA" id="ARBA00023002"/>
    </source>
</evidence>
<gene>
    <name evidence="5" type="ORF">PYCCODRAFT_1375680</name>
</gene>
<keyword evidence="6" id="KW-1185">Reference proteome</keyword>
<reference evidence="5 6" key="1">
    <citation type="journal article" date="2015" name="Biotechnol. Biofuels">
        <title>Enhanced degradation of softwood versus hardwood by the white-rot fungus Pycnoporus coccineus.</title>
        <authorList>
            <person name="Couturier M."/>
            <person name="Navarro D."/>
            <person name="Chevret D."/>
            <person name="Henrissat B."/>
            <person name="Piumi F."/>
            <person name="Ruiz-Duenas F.J."/>
            <person name="Martinez A.T."/>
            <person name="Grigoriev I.V."/>
            <person name="Riley R."/>
            <person name="Lipzen A."/>
            <person name="Berrin J.G."/>
            <person name="Master E.R."/>
            <person name="Rosso M.N."/>
        </authorList>
    </citation>
    <scope>NUCLEOTIDE SEQUENCE [LARGE SCALE GENOMIC DNA]</scope>
    <source>
        <strain evidence="5 6">BRFM310</strain>
    </source>
</reference>
<dbReference type="PANTHER" id="PTHR43976">
    <property type="entry name" value="SHORT CHAIN DEHYDROGENASE"/>
    <property type="match status" value="1"/>
</dbReference>
<dbReference type="OrthoDB" id="1274115at2759"/>
<dbReference type="PROSITE" id="PS00061">
    <property type="entry name" value="ADH_SHORT"/>
    <property type="match status" value="1"/>
</dbReference>
<protein>
    <submittedName>
        <fullName evidence="5">NAD-P-binding protein</fullName>
    </submittedName>
</protein>
<keyword evidence="2" id="KW-0521">NADP</keyword>
<dbReference type="InterPro" id="IPR051911">
    <property type="entry name" value="SDR_oxidoreductase"/>
</dbReference>
<keyword evidence="3" id="KW-0560">Oxidoreductase</keyword>
<comment type="similarity">
    <text evidence="1 4">Belongs to the short-chain dehydrogenases/reductases (SDR) family.</text>
</comment>
<dbReference type="InterPro" id="IPR020904">
    <property type="entry name" value="Sc_DH/Rdtase_CS"/>
</dbReference>
<accession>A0A1Y2ICQ4</accession>
<sequence length="284" mass="30815">MSSPKVWFITGTSSGFGRALAEYVLAKGDIVVATARRPAALDDLKAQYPSDRLLVIKLNVDNPQEVVDAFAQVKSKIGRLDVVFNNAAYGTFGELETVRDEDVRAEFDTNFWGAFYVSREAVKFFREVNAPGVGGRLLQVSSMTGVAGAPGLGFYAASKFALEGLSECLASELDPAWNIKVTLVQPGSYRTPGFGKVIWSPPHPAYSNPDLPATKLRAIWNSVNSSGDPAKAAKAFYEIGNMANPPLHVPVGKDSSAVIRKKLADLTAEVDKYEYLSQDLEFDQ</sequence>
<dbReference type="Proteomes" id="UP000193067">
    <property type="component" value="Unassembled WGS sequence"/>
</dbReference>
<evidence type="ECO:0000313" key="6">
    <source>
        <dbReference type="Proteomes" id="UP000193067"/>
    </source>
</evidence>
<dbReference type="PANTHER" id="PTHR43976:SF16">
    <property type="entry name" value="SHORT-CHAIN DEHYDROGENASE_REDUCTASE FAMILY PROTEIN"/>
    <property type="match status" value="1"/>
</dbReference>
<dbReference type="PRINTS" id="PR00081">
    <property type="entry name" value="GDHRDH"/>
</dbReference>
<dbReference type="Pfam" id="PF00106">
    <property type="entry name" value="adh_short"/>
    <property type="match status" value="1"/>
</dbReference>
<organism evidence="5 6">
    <name type="scientific">Trametes coccinea (strain BRFM310)</name>
    <name type="common">Pycnoporus coccineus</name>
    <dbReference type="NCBI Taxonomy" id="1353009"/>
    <lineage>
        <taxon>Eukaryota</taxon>
        <taxon>Fungi</taxon>
        <taxon>Dikarya</taxon>
        <taxon>Basidiomycota</taxon>
        <taxon>Agaricomycotina</taxon>
        <taxon>Agaricomycetes</taxon>
        <taxon>Polyporales</taxon>
        <taxon>Polyporaceae</taxon>
        <taxon>Trametes</taxon>
    </lineage>
</organism>
<name>A0A1Y2ICQ4_TRAC3</name>
<dbReference type="PRINTS" id="PR00080">
    <property type="entry name" value="SDRFAMILY"/>
</dbReference>
<dbReference type="CDD" id="cd05374">
    <property type="entry name" value="17beta-HSD-like_SDR_c"/>
    <property type="match status" value="1"/>
</dbReference>
<dbReference type="STRING" id="1353009.A0A1Y2ICQ4"/>
<dbReference type="InterPro" id="IPR002347">
    <property type="entry name" value="SDR_fam"/>
</dbReference>
<evidence type="ECO:0000256" key="4">
    <source>
        <dbReference type="RuleBase" id="RU000363"/>
    </source>
</evidence>